<gene>
    <name evidence="2" type="ORF">Ptr86124_002791</name>
</gene>
<dbReference type="EMBL" id="NRDI02000003">
    <property type="protein sequence ID" value="KAI1517490.1"/>
    <property type="molecule type" value="Genomic_DNA"/>
</dbReference>
<sequence>MLARLRVSFLAILLAVLLTSALASTPTSPFPCTGGSVYFTAHTVDGLLFQNPDLLHDLFVFKCVTTVVFNADTGGEAANESRMLQLERGLEAAYWNMSGLASSSSSSAAAATATATTIQIGNHSIATSPLLGLKNAQILYLRLPESSTFYGQGYQAYGKETLKKLYSADIPAISSTDGRNRYTVAELKDVVATILGFRRAKDIRVLDYVDSFSVTDTDDVQLEHADRVASAKIVVDAVREKGIPGTVKGYACDALRNLKNNLHTPDYIKKFAAFFEYARHDPDMCQSLQECGDRLRKINAYTDDYDEGNHIYEFLKREYYASPA</sequence>
<evidence type="ECO:0000313" key="3">
    <source>
        <dbReference type="Proteomes" id="UP000249757"/>
    </source>
</evidence>
<evidence type="ECO:0000256" key="1">
    <source>
        <dbReference type="SAM" id="SignalP"/>
    </source>
</evidence>
<keyword evidence="1" id="KW-0732">Signal</keyword>
<organism evidence="2 3">
    <name type="scientific">Pyrenophora tritici-repentis</name>
    <dbReference type="NCBI Taxonomy" id="45151"/>
    <lineage>
        <taxon>Eukaryota</taxon>
        <taxon>Fungi</taxon>
        <taxon>Dikarya</taxon>
        <taxon>Ascomycota</taxon>
        <taxon>Pezizomycotina</taxon>
        <taxon>Dothideomycetes</taxon>
        <taxon>Pleosporomycetidae</taxon>
        <taxon>Pleosporales</taxon>
        <taxon>Pleosporineae</taxon>
        <taxon>Pleosporaceae</taxon>
        <taxon>Pyrenophora</taxon>
    </lineage>
</organism>
<comment type="caution">
    <text evidence="2">The sequence shown here is derived from an EMBL/GenBank/DDBJ whole genome shotgun (WGS) entry which is preliminary data.</text>
</comment>
<reference evidence="3" key="1">
    <citation type="journal article" date="2022" name="Microb. Genom.">
        <title>A global pangenome for the wheat fungal pathogen Pyrenophora tritici-repentis and prediction of effector protein structural homology.</title>
        <authorList>
            <person name="Moolhuijzen P.M."/>
            <person name="See P.T."/>
            <person name="Shi G."/>
            <person name="Powell H.R."/>
            <person name="Cockram J."/>
            <person name="Jorgensen L.N."/>
            <person name="Benslimane H."/>
            <person name="Strelkov S.E."/>
            <person name="Turner J."/>
            <person name="Liu Z."/>
            <person name="Moffat C.S."/>
        </authorList>
    </citation>
    <scope>NUCLEOTIDE SEQUENCE [LARGE SCALE GENOMIC DNA]</scope>
</reference>
<dbReference type="AlphaFoldDB" id="A0A922NKA9"/>
<feature type="chain" id="PRO_5036919853" evidence="1">
    <location>
        <begin position="24"/>
        <end position="324"/>
    </location>
</feature>
<dbReference type="Proteomes" id="UP000249757">
    <property type="component" value="Unassembled WGS sequence"/>
</dbReference>
<feature type="signal peptide" evidence="1">
    <location>
        <begin position="1"/>
        <end position="23"/>
    </location>
</feature>
<accession>A0A922NKA9</accession>
<proteinExistence type="predicted"/>
<protein>
    <submittedName>
        <fullName evidence="2">Uncharacterized protein</fullName>
    </submittedName>
</protein>
<evidence type="ECO:0000313" key="2">
    <source>
        <dbReference type="EMBL" id="KAI1517490.1"/>
    </source>
</evidence>
<keyword evidence="3" id="KW-1185">Reference proteome</keyword>
<name>A0A922NKA9_9PLEO</name>